<keyword evidence="4" id="KW-0804">Transcription</keyword>
<evidence type="ECO:0000256" key="4">
    <source>
        <dbReference type="ARBA" id="ARBA00023163"/>
    </source>
</evidence>
<dbReference type="GO" id="GO:0016987">
    <property type="term" value="F:sigma factor activity"/>
    <property type="evidence" value="ECO:0007669"/>
    <property type="project" value="UniProtKB-KW"/>
</dbReference>
<evidence type="ECO:0000256" key="2">
    <source>
        <dbReference type="ARBA" id="ARBA00023082"/>
    </source>
</evidence>
<dbReference type="Gene3D" id="1.10.1740.10">
    <property type="match status" value="1"/>
</dbReference>
<evidence type="ECO:0000259" key="5">
    <source>
        <dbReference type="Pfam" id="PF04542"/>
    </source>
</evidence>
<dbReference type="NCBIfam" id="TIGR02937">
    <property type="entry name" value="sigma70-ECF"/>
    <property type="match status" value="1"/>
</dbReference>
<proteinExistence type="predicted"/>
<evidence type="ECO:0000313" key="6">
    <source>
        <dbReference type="EMBL" id="GAG27926.1"/>
    </source>
</evidence>
<gene>
    <name evidence="6" type="ORF">S01H1_50351</name>
</gene>
<dbReference type="GO" id="GO:0006352">
    <property type="term" value="P:DNA-templated transcription initiation"/>
    <property type="evidence" value="ECO:0007669"/>
    <property type="project" value="InterPro"/>
</dbReference>
<evidence type="ECO:0000256" key="1">
    <source>
        <dbReference type="ARBA" id="ARBA00023015"/>
    </source>
</evidence>
<sequence length="133" mass="15588">MNVNDKEFEKLILTCSTDLIKFARYLLPRNLADAEDLVQITYFKAWESRVKYRNIEGSNINKWLFKIMYNEFVNFSRKERVKNTRELLESVAGEGHIGLFARAEEKVDFCDMKFSDELSGAIKLVPKLFLIPL</sequence>
<dbReference type="InterPro" id="IPR039425">
    <property type="entry name" value="RNA_pol_sigma-70-like"/>
</dbReference>
<name>X0XST6_9ZZZZ</name>
<dbReference type="PANTHER" id="PTHR43133">
    <property type="entry name" value="RNA POLYMERASE ECF-TYPE SIGMA FACTO"/>
    <property type="match status" value="1"/>
</dbReference>
<dbReference type="InterPro" id="IPR007627">
    <property type="entry name" value="RNA_pol_sigma70_r2"/>
</dbReference>
<dbReference type="PANTHER" id="PTHR43133:SF8">
    <property type="entry name" value="RNA POLYMERASE SIGMA FACTOR HI_1459-RELATED"/>
    <property type="match status" value="1"/>
</dbReference>
<protein>
    <recommendedName>
        <fullName evidence="5">RNA polymerase sigma-70 region 2 domain-containing protein</fullName>
    </recommendedName>
</protein>
<keyword evidence="1" id="KW-0805">Transcription regulation</keyword>
<dbReference type="InterPro" id="IPR014284">
    <property type="entry name" value="RNA_pol_sigma-70_dom"/>
</dbReference>
<accession>X0XST6</accession>
<feature type="non-terminal residue" evidence="6">
    <location>
        <position position="133"/>
    </location>
</feature>
<dbReference type="SUPFAM" id="SSF88946">
    <property type="entry name" value="Sigma2 domain of RNA polymerase sigma factors"/>
    <property type="match status" value="1"/>
</dbReference>
<dbReference type="GO" id="GO:0003677">
    <property type="term" value="F:DNA binding"/>
    <property type="evidence" value="ECO:0007669"/>
    <property type="project" value="UniProtKB-KW"/>
</dbReference>
<dbReference type="Pfam" id="PF04542">
    <property type="entry name" value="Sigma70_r2"/>
    <property type="match status" value="1"/>
</dbReference>
<keyword evidence="3" id="KW-0238">DNA-binding</keyword>
<keyword evidence="2" id="KW-0731">Sigma factor</keyword>
<dbReference type="EMBL" id="BARS01032441">
    <property type="protein sequence ID" value="GAG27926.1"/>
    <property type="molecule type" value="Genomic_DNA"/>
</dbReference>
<comment type="caution">
    <text evidence="6">The sequence shown here is derived from an EMBL/GenBank/DDBJ whole genome shotgun (WGS) entry which is preliminary data.</text>
</comment>
<dbReference type="AlphaFoldDB" id="X0XST6"/>
<feature type="domain" description="RNA polymerase sigma-70 region 2" evidence="5">
    <location>
        <begin position="15"/>
        <end position="80"/>
    </location>
</feature>
<evidence type="ECO:0000256" key="3">
    <source>
        <dbReference type="ARBA" id="ARBA00023125"/>
    </source>
</evidence>
<organism evidence="6">
    <name type="scientific">marine sediment metagenome</name>
    <dbReference type="NCBI Taxonomy" id="412755"/>
    <lineage>
        <taxon>unclassified sequences</taxon>
        <taxon>metagenomes</taxon>
        <taxon>ecological metagenomes</taxon>
    </lineage>
</organism>
<dbReference type="InterPro" id="IPR013325">
    <property type="entry name" value="RNA_pol_sigma_r2"/>
</dbReference>
<reference evidence="6" key="1">
    <citation type="journal article" date="2014" name="Front. Microbiol.">
        <title>High frequency of phylogenetically diverse reductive dehalogenase-homologous genes in deep subseafloor sedimentary metagenomes.</title>
        <authorList>
            <person name="Kawai M."/>
            <person name="Futagami T."/>
            <person name="Toyoda A."/>
            <person name="Takaki Y."/>
            <person name="Nishi S."/>
            <person name="Hori S."/>
            <person name="Arai W."/>
            <person name="Tsubouchi T."/>
            <person name="Morono Y."/>
            <person name="Uchiyama I."/>
            <person name="Ito T."/>
            <person name="Fujiyama A."/>
            <person name="Inagaki F."/>
            <person name="Takami H."/>
        </authorList>
    </citation>
    <scope>NUCLEOTIDE SEQUENCE</scope>
    <source>
        <strain evidence="6">Expedition CK06-06</strain>
    </source>
</reference>